<organism evidence="1">
    <name type="scientific">Arundo donax</name>
    <name type="common">Giant reed</name>
    <name type="synonym">Donax arundinaceus</name>
    <dbReference type="NCBI Taxonomy" id="35708"/>
    <lineage>
        <taxon>Eukaryota</taxon>
        <taxon>Viridiplantae</taxon>
        <taxon>Streptophyta</taxon>
        <taxon>Embryophyta</taxon>
        <taxon>Tracheophyta</taxon>
        <taxon>Spermatophyta</taxon>
        <taxon>Magnoliopsida</taxon>
        <taxon>Liliopsida</taxon>
        <taxon>Poales</taxon>
        <taxon>Poaceae</taxon>
        <taxon>PACMAD clade</taxon>
        <taxon>Arundinoideae</taxon>
        <taxon>Arundineae</taxon>
        <taxon>Arundo</taxon>
    </lineage>
</organism>
<reference evidence="1" key="2">
    <citation type="journal article" date="2015" name="Data Brief">
        <title>Shoot transcriptome of the giant reed, Arundo donax.</title>
        <authorList>
            <person name="Barrero R.A."/>
            <person name="Guerrero F.D."/>
            <person name="Moolhuijzen P."/>
            <person name="Goolsby J.A."/>
            <person name="Tidwell J."/>
            <person name="Bellgard S.E."/>
            <person name="Bellgard M.I."/>
        </authorList>
    </citation>
    <scope>NUCLEOTIDE SEQUENCE</scope>
    <source>
        <tissue evidence="1">Shoot tissue taken approximately 20 cm above the soil surface</tissue>
    </source>
</reference>
<protein>
    <submittedName>
        <fullName evidence="1">Uncharacterized protein</fullName>
    </submittedName>
</protein>
<reference evidence="1" key="1">
    <citation type="submission" date="2014-09" db="EMBL/GenBank/DDBJ databases">
        <authorList>
            <person name="Magalhaes I.L.F."/>
            <person name="Oliveira U."/>
            <person name="Santos F.R."/>
            <person name="Vidigal T.H.D.A."/>
            <person name="Brescovit A.D."/>
            <person name="Santos A.J."/>
        </authorList>
    </citation>
    <scope>NUCLEOTIDE SEQUENCE</scope>
    <source>
        <tissue evidence="1">Shoot tissue taken approximately 20 cm above the soil surface</tissue>
    </source>
</reference>
<evidence type="ECO:0000313" key="1">
    <source>
        <dbReference type="EMBL" id="JAD26186.1"/>
    </source>
</evidence>
<dbReference type="AlphaFoldDB" id="A0A0A8YJF0"/>
<dbReference type="EMBL" id="GBRH01271709">
    <property type="protein sequence ID" value="JAD26186.1"/>
    <property type="molecule type" value="Transcribed_RNA"/>
</dbReference>
<name>A0A0A8YJF0_ARUDO</name>
<sequence length="41" mass="4622">MPTSRQPSHRNGVSWCSSRSRCCGWLKWVTSPYLIAAAGKR</sequence>
<proteinExistence type="predicted"/>
<accession>A0A0A8YJF0</accession>